<comment type="caution">
    <text evidence="10">The sequence shown here is derived from an EMBL/GenBank/DDBJ whole genome shotgun (WGS) entry which is preliminary data.</text>
</comment>
<dbReference type="Pfam" id="PF03169">
    <property type="entry name" value="OPT"/>
    <property type="match status" value="1"/>
</dbReference>
<dbReference type="EMBL" id="QLNQ01000027">
    <property type="protein sequence ID" value="RCK59383.1"/>
    <property type="molecule type" value="Genomic_DNA"/>
</dbReference>
<dbReference type="GO" id="GO:0035673">
    <property type="term" value="F:oligopeptide transmembrane transporter activity"/>
    <property type="evidence" value="ECO:0007669"/>
    <property type="project" value="InterPro"/>
</dbReference>
<dbReference type="AlphaFoldDB" id="A0A367XZ55"/>
<keyword evidence="7 9" id="KW-1133">Transmembrane helix</keyword>
<sequence length="896" mass="102328">MHKDGPEYIELANFDESDPQPSSTKLPQWDFTDSQLQLVLLRLGVISDEIYGTTFPLANVHFSAESRYMIDRINELPVARAIEIVRDALADHKGDVNFLSEDYQLLERLVSQIPDNTDDLDTKHEIAEKYVDTFKNKTYLHIVDWPLQVRLEAALIHFHSPYPEIRAITEPFDDPSIPVETFRVYFIGLFWTFLGSLINSFFYHRMPGISLGTHTIQILLLPSGKLWEKLVPRKTIHFGGYAIDLNPGPWTFKEMMLSTIIYLCSASTPYLINNIFVMKLDRFYGLTWVTWTFQILFTLSTQLLGFSFAMIMKKVCVYPSKAIWPTILPTIALNKALMNQDENHAVHGWRISRYAFFMVVFGASFVYNWVPAYLFKALSLFNWPTWIAPNLIHLVNVAGSNVGLGLNPIPSFDWNVLGSNSMVVPFYTYANKYIGTFLGFIVILVVYYTNNNWTAYLPINSNRLYNNRAKLYDVHDILDDKKLFDNSKYQQVGPPYFTAANLVVYGAYFCLYPFAILYHSITEWQSMKASFGNVWTTITDAFLARPDASANHYGRYADDPHCKMMARYPDVPNWWFVAILVVSTVFAVSAVWFYPAETPVWGIFFTIAINFVFLIPLTSIASVTGFSFGLNVLVELIVGYAIPNSGVALITLKAYGYNIDSQASNYITDQKLAHYAKVPPRAIFKGQMMSTLLNIAVALSVANWQLANVPDICDPHQKDRLRCPGANTYFYLSIQYGEIGPAKVFGGLYPVLKWCFLLGAVLVAPCVWLKYRGPRRVFQYFQPTVIIGGFLDFAPYNLLYYTGGLYLLFIFMYAIKRNYLLWWEKYNYILTSALSAGVAFSALVIFFTVQYHPHPLLWWGNLVGEQGYEGGERPPIWRDIASAPDGYIGVREGHFP</sequence>
<feature type="transmembrane region" description="Helical" evidence="9">
    <location>
        <begin position="496"/>
        <end position="518"/>
    </location>
</feature>
<reference evidence="10 12" key="1">
    <citation type="submission" date="2018-06" db="EMBL/GenBank/DDBJ databases">
        <title>Whole genome sequencing of Candida tropicalis (genome annotated by CSBL at Korea University).</title>
        <authorList>
            <person name="Ahn J."/>
        </authorList>
    </citation>
    <scope>NUCLEOTIDE SEQUENCE [LARGE SCALE GENOMIC DNA]</scope>
    <source>
        <strain evidence="10 12">ATCC 20962</strain>
    </source>
</reference>
<dbReference type="PANTHER" id="PTHR22601">
    <property type="entry name" value="ISP4 LIKE PROTEIN"/>
    <property type="match status" value="1"/>
</dbReference>
<feature type="transmembrane region" description="Helical" evidence="9">
    <location>
        <begin position="386"/>
        <end position="406"/>
    </location>
</feature>
<feature type="transmembrane region" description="Helical" evidence="9">
    <location>
        <begin position="426"/>
        <end position="448"/>
    </location>
</feature>
<dbReference type="GO" id="GO:0016020">
    <property type="term" value="C:membrane"/>
    <property type="evidence" value="ECO:0007669"/>
    <property type="project" value="UniProtKB-SubCell"/>
</dbReference>
<keyword evidence="12" id="KW-1185">Reference proteome</keyword>
<dbReference type="EMBL" id="QLNQ01000027">
    <property type="protein sequence ID" value="RCK58893.1"/>
    <property type="molecule type" value="Genomic_DNA"/>
</dbReference>
<feature type="transmembrane region" description="Helical" evidence="9">
    <location>
        <begin position="798"/>
        <end position="815"/>
    </location>
</feature>
<evidence type="ECO:0000256" key="5">
    <source>
        <dbReference type="ARBA" id="ARBA00022856"/>
    </source>
</evidence>
<feature type="transmembrane region" description="Helical" evidence="9">
    <location>
        <begin position="573"/>
        <end position="594"/>
    </location>
</feature>
<evidence type="ECO:0000313" key="10">
    <source>
        <dbReference type="EMBL" id="RCK58893.1"/>
    </source>
</evidence>
<feature type="transmembrane region" description="Helical" evidence="9">
    <location>
        <begin position="288"/>
        <end position="311"/>
    </location>
</feature>
<feature type="transmembrane region" description="Helical" evidence="9">
    <location>
        <begin position="184"/>
        <end position="203"/>
    </location>
</feature>
<evidence type="ECO:0000256" key="1">
    <source>
        <dbReference type="ARBA" id="ARBA00004141"/>
    </source>
</evidence>
<keyword evidence="3" id="KW-0813">Transport</keyword>
<keyword evidence="5" id="KW-0571">Peptide transport</keyword>
<feature type="transmembrane region" description="Helical" evidence="9">
    <location>
        <begin position="354"/>
        <end position="374"/>
    </location>
</feature>
<feature type="transmembrane region" description="Helical" evidence="9">
    <location>
        <begin position="255"/>
        <end position="276"/>
    </location>
</feature>
<organism evidence="10 12">
    <name type="scientific">Candida viswanathii</name>
    <dbReference type="NCBI Taxonomy" id="5486"/>
    <lineage>
        <taxon>Eukaryota</taxon>
        <taxon>Fungi</taxon>
        <taxon>Dikarya</taxon>
        <taxon>Ascomycota</taxon>
        <taxon>Saccharomycotina</taxon>
        <taxon>Pichiomycetes</taxon>
        <taxon>Debaryomycetaceae</taxon>
        <taxon>Candida/Lodderomyces clade</taxon>
        <taxon>Candida</taxon>
    </lineage>
</organism>
<dbReference type="Proteomes" id="UP000253472">
    <property type="component" value="Unassembled WGS sequence"/>
</dbReference>
<evidence type="ECO:0000313" key="12">
    <source>
        <dbReference type="Proteomes" id="UP000253472"/>
    </source>
</evidence>
<dbReference type="GO" id="GO:0015031">
    <property type="term" value="P:protein transport"/>
    <property type="evidence" value="ECO:0007669"/>
    <property type="project" value="UniProtKB-KW"/>
</dbReference>
<comment type="similarity">
    <text evidence="2">Belongs to the oligopeptide OPT transporter family.</text>
</comment>
<evidence type="ECO:0000256" key="8">
    <source>
        <dbReference type="ARBA" id="ARBA00023136"/>
    </source>
</evidence>
<evidence type="ECO:0000256" key="9">
    <source>
        <dbReference type="SAM" id="Phobius"/>
    </source>
</evidence>
<keyword evidence="6" id="KW-0653">Protein transport</keyword>
<dbReference type="InterPro" id="IPR004648">
    <property type="entry name" value="Oligpept_transpt"/>
</dbReference>
<dbReference type="NCBIfam" id="TIGR00728">
    <property type="entry name" value="OPT_sfam"/>
    <property type="match status" value="1"/>
</dbReference>
<evidence type="ECO:0000256" key="6">
    <source>
        <dbReference type="ARBA" id="ARBA00022927"/>
    </source>
</evidence>
<evidence type="ECO:0000256" key="4">
    <source>
        <dbReference type="ARBA" id="ARBA00022692"/>
    </source>
</evidence>
<dbReference type="NCBIfam" id="TIGR00727">
    <property type="entry name" value="ISP4_OPT"/>
    <property type="match status" value="1"/>
</dbReference>
<dbReference type="InterPro" id="IPR004813">
    <property type="entry name" value="OPT"/>
</dbReference>
<keyword evidence="8 9" id="KW-0472">Membrane</keyword>
<protein>
    <submittedName>
        <fullName evidence="10">Oligopeptide transporter 2</fullName>
    </submittedName>
</protein>
<name>A0A367XZ55_9ASCO</name>
<accession>A0A367XZ55</accession>
<dbReference type="OrthoDB" id="9986677at2759"/>
<feature type="transmembrane region" description="Helical" evidence="9">
    <location>
        <begin position="827"/>
        <end position="849"/>
    </location>
</feature>
<evidence type="ECO:0000256" key="3">
    <source>
        <dbReference type="ARBA" id="ARBA00022448"/>
    </source>
</evidence>
<evidence type="ECO:0000256" key="7">
    <source>
        <dbReference type="ARBA" id="ARBA00022989"/>
    </source>
</evidence>
<evidence type="ECO:0000313" key="11">
    <source>
        <dbReference type="EMBL" id="RCK59383.1"/>
    </source>
</evidence>
<comment type="subcellular location">
    <subcellularLocation>
        <location evidence="1">Membrane</location>
        <topology evidence="1">Multi-pass membrane protein</topology>
    </subcellularLocation>
</comment>
<evidence type="ECO:0000256" key="2">
    <source>
        <dbReference type="ARBA" id="ARBA00008807"/>
    </source>
</evidence>
<feature type="transmembrane region" description="Helical" evidence="9">
    <location>
        <begin position="600"/>
        <end position="623"/>
    </location>
</feature>
<feature type="transmembrane region" description="Helical" evidence="9">
    <location>
        <begin position="751"/>
        <end position="771"/>
    </location>
</feature>
<gene>
    <name evidence="10" type="primary">OPT2_7</name>
    <name evidence="11" type="synonym">OPT2_6</name>
    <name evidence="11" type="ORF">Cantr_07052</name>
    <name evidence="10" type="ORF">Cantr_07062</name>
</gene>
<proteinExistence type="inferred from homology"/>
<keyword evidence="4 9" id="KW-0812">Transmembrane</keyword>